<evidence type="ECO:0000256" key="6">
    <source>
        <dbReference type="HAMAP-Rule" id="MF_02120"/>
    </source>
</evidence>
<feature type="binding site" evidence="6">
    <location>
        <position position="306"/>
    </location>
    <ligand>
        <name>substrate</name>
    </ligand>
</feature>
<dbReference type="InterPro" id="IPR022653">
    <property type="entry name" value="De-COase2_pyr-phos_BS"/>
</dbReference>
<feature type="binding site" evidence="6">
    <location>
        <position position="347"/>
    </location>
    <ligand>
        <name>substrate</name>
    </ligand>
</feature>
<dbReference type="UniPathway" id="UPA00034">
    <property type="reaction ID" value="UER00027"/>
</dbReference>
<sequence length="456" mass="48690">MTLLDYLPSLHHAAATRIDPAIWPLTAGVDDLGRLCVGDVPLTDIADEFRTPAYVLDETDFRQRLTRYRTTLRDTETVYAAKALLTTTVARWVAEEGAGVDVSSGGELATALAGGVNPSRIIMHGNAKSLDELNDAAEVGVGRIVVDSLMEIAYLACEVRRPQRVLIRVTPDIDIHGHAAVTTGVNDQKFGFTLAGGHAAEAVKRILHQPLLELVGLHCHIGSQITDPALYGQAIRTMIAAMADIRARHGVILHELNIGGGHGIPYITGDPELGLAALADVIDDSLDWACASERFPRPRIVVEPGRAVSARAGVTLYRVVSVKSQTGGRTFVAVDGGMSDNPRVALYGAKYTVALANRHSVGPTNIVTVAGCHCESGDEIARDVELPADIHPGDLLAVAGTGAYQHSMASNYNMVGRPPIVGVRRGRACELVRRETTADMLARDLGWSGGVLRLHD</sequence>
<evidence type="ECO:0000256" key="9">
    <source>
        <dbReference type="RuleBase" id="RU003738"/>
    </source>
</evidence>
<evidence type="ECO:0000313" key="11">
    <source>
        <dbReference type="EMBL" id="PXX13069.1"/>
    </source>
</evidence>
<dbReference type="InterPro" id="IPR009006">
    <property type="entry name" value="Ala_racemase/Decarboxylase_C"/>
</dbReference>
<evidence type="ECO:0000259" key="10">
    <source>
        <dbReference type="Pfam" id="PF02784"/>
    </source>
</evidence>
<evidence type="ECO:0000256" key="1">
    <source>
        <dbReference type="ARBA" id="ARBA00001933"/>
    </source>
</evidence>
<evidence type="ECO:0000313" key="12">
    <source>
        <dbReference type="Proteomes" id="UP000247781"/>
    </source>
</evidence>
<dbReference type="NCBIfam" id="TIGR01048">
    <property type="entry name" value="lysA"/>
    <property type="match status" value="1"/>
</dbReference>
<dbReference type="PANTHER" id="PTHR43727:SF2">
    <property type="entry name" value="GROUP IV DECARBOXYLASE"/>
    <property type="match status" value="1"/>
</dbReference>
<dbReference type="Gene3D" id="3.20.20.10">
    <property type="entry name" value="Alanine racemase"/>
    <property type="match status" value="1"/>
</dbReference>
<protein>
    <recommendedName>
        <fullName evidence="6 7">Diaminopimelate decarboxylase</fullName>
        <shortName evidence="6">DAP decarboxylase</shortName>
        <shortName evidence="6">DAPDC</shortName>
        <ecNumber evidence="6 7">4.1.1.20</ecNumber>
    </recommendedName>
</protein>
<proteinExistence type="inferred from homology"/>
<dbReference type="FunFam" id="3.20.20.10:FF:000003">
    <property type="entry name" value="Diaminopimelate decarboxylase"/>
    <property type="match status" value="1"/>
</dbReference>
<comment type="catalytic activity">
    <reaction evidence="6 9">
        <text>meso-2,6-diaminopimelate + H(+) = L-lysine + CO2</text>
        <dbReference type="Rhea" id="RHEA:15101"/>
        <dbReference type="ChEBI" id="CHEBI:15378"/>
        <dbReference type="ChEBI" id="CHEBI:16526"/>
        <dbReference type="ChEBI" id="CHEBI:32551"/>
        <dbReference type="ChEBI" id="CHEBI:57791"/>
        <dbReference type="EC" id="4.1.1.20"/>
    </reaction>
</comment>
<comment type="cofactor">
    <cofactor evidence="1 6 8 9">
        <name>pyridoxal 5'-phosphate</name>
        <dbReference type="ChEBI" id="CHEBI:597326"/>
    </cofactor>
</comment>
<comment type="similarity">
    <text evidence="6">Belongs to the Orn/Lys/Arg decarboxylase class-II family. LysA subfamily.</text>
</comment>
<feature type="binding site" evidence="6">
    <location>
        <position position="404"/>
    </location>
    <ligand>
        <name>pyridoxal 5'-phosphate</name>
        <dbReference type="ChEBI" id="CHEBI:597326"/>
    </ligand>
</feature>
<dbReference type="AlphaFoldDB" id="A0A318HMS9"/>
<accession>A0A318HMS9</accession>
<feature type="binding site" evidence="6">
    <location>
        <position position="261"/>
    </location>
    <ligand>
        <name>pyridoxal 5'-phosphate</name>
        <dbReference type="ChEBI" id="CHEBI:597326"/>
    </ligand>
</feature>
<comment type="caution">
    <text evidence="11">The sequence shown here is derived from an EMBL/GenBank/DDBJ whole genome shotgun (WGS) entry which is preliminary data.</text>
</comment>
<dbReference type="GO" id="GO:0009089">
    <property type="term" value="P:lysine biosynthetic process via diaminopimelate"/>
    <property type="evidence" value="ECO:0007669"/>
    <property type="project" value="UniProtKB-UniRule"/>
</dbReference>
<dbReference type="HAMAP" id="MF_02120">
    <property type="entry name" value="LysA"/>
    <property type="match status" value="1"/>
</dbReference>
<dbReference type="GO" id="GO:0030170">
    <property type="term" value="F:pyridoxal phosphate binding"/>
    <property type="evidence" value="ECO:0007669"/>
    <property type="project" value="UniProtKB-UniRule"/>
</dbReference>
<keyword evidence="12" id="KW-1185">Reference proteome</keyword>
<dbReference type="Proteomes" id="UP000247781">
    <property type="component" value="Unassembled WGS sequence"/>
</dbReference>
<dbReference type="OrthoDB" id="9802241at2"/>
<feature type="binding site" evidence="6">
    <location>
        <position position="343"/>
    </location>
    <ligand>
        <name>substrate</name>
    </ligand>
</feature>
<feature type="modified residue" description="N6-(pyridoxal phosphate)lysine" evidence="6 8">
    <location>
        <position position="82"/>
    </location>
</feature>
<dbReference type="PRINTS" id="PR01181">
    <property type="entry name" value="DAPDCRBXLASE"/>
</dbReference>
<keyword evidence="2 6" id="KW-0210">Decarboxylase</keyword>
<name>A0A318HMS9_9MYCO</name>
<evidence type="ECO:0000256" key="8">
    <source>
        <dbReference type="PIRSR" id="PIRSR600183-50"/>
    </source>
</evidence>
<dbReference type="RefSeq" id="WP_110314224.1">
    <property type="nucleotide sequence ID" value="NZ_QJJU01000001.1"/>
</dbReference>
<dbReference type="GO" id="GO:0008836">
    <property type="term" value="F:diaminopimelate decarboxylase activity"/>
    <property type="evidence" value="ECO:0007669"/>
    <property type="project" value="UniProtKB-UniRule"/>
</dbReference>
<dbReference type="Pfam" id="PF02784">
    <property type="entry name" value="Orn_Arg_deC_N"/>
    <property type="match status" value="1"/>
</dbReference>
<reference evidence="12" key="1">
    <citation type="submission" date="2018-05" db="EMBL/GenBank/DDBJ databases">
        <authorList>
            <person name="Deangelis K."/>
            <person name="Huntemann M."/>
            <person name="Clum A."/>
            <person name="Pillay M."/>
            <person name="Palaniappan K."/>
            <person name="Varghese N."/>
            <person name="Mikhailova N."/>
            <person name="Stamatis D."/>
            <person name="Reddy T."/>
            <person name="Daum C."/>
            <person name="Shapiro N."/>
            <person name="Ivanova N."/>
            <person name="Kyrpides N."/>
            <person name="Woyke T."/>
        </authorList>
    </citation>
    <scope>NUCLEOTIDE SEQUENCE [LARGE SCALE GENOMIC DNA]</scope>
    <source>
        <strain evidence="12">GAS496</strain>
    </source>
</reference>
<dbReference type="SUPFAM" id="SSF51419">
    <property type="entry name" value="PLP-binding barrel"/>
    <property type="match status" value="1"/>
</dbReference>
<feature type="binding site" evidence="6">
    <location>
        <begin position="303"/>
        <end position="306"/>
    </location>
    <ligand>
        <name>pyridoxal 5'-phosphate</name>
        <dbReference type="ChEBI" id="CHEBI:597326"/>
    </ligand>
</feature>
<keyword evidence="4 6" id="KW-0457">Lysine biosynthesis</keyword>
<feature type="active site" description="Proton donor" evidence="8">
    <location>
        <position position="374"/>
    </location>
</feature>
<keyword evidence="5 6" id="KW-0456">Lyase</keyword>
<reference evidence="11 12" key="2">
    <citation type="submission" date="2018-06" db="EMBL/GenBank/DDBJ databases">
        <title>Sequencing of bacterial isolates from soil warming experiment in Harvard Forest, Massachusetts, USA.</title>
        <authorList>
            <person name="Deangelis K.PhD."/>
        </authorList>
    </citation>
    <scope>NUCLEOTIDE SEQUENCE [LARGE SCALE GENOMIC DNA]</scope>
    <source>
        <strain evidence="11 12">GAS496</strain>
    </source>
</reference>
<dbReference type="InterPro" id="IPR022644">
    <property type="entry name" value="De-COase2_N"/>
</dbReference>
<evidence type="ECO:0000256" key="2">
    <source>
        <dbReference type="ARBA" id="ARBA00022793"/>
    </source>
</evidence>
<feature type="binding site" evidence="6">
    <location>
        <position position="404"/>
    </location>
    <ligand>
        <name>substrate</name>
    </ligand>
</feature>
<comment type="subunit">
    <text evidence="6">Homodimer.</text>
</comment>
<dbReference type="InterPro" id="IPR029066">
    <property type="entry name" value="PLP-binding_barrel"/>
</dbReference>
<evidence type="ECO:0000256" key="4">
    <source>
        <dbReference type="ARBA" id="ARBA00023154"/>
    </source>
</evidence>
<dbReference type="InterPro" id="IPR000183">
    <property type="entry name" value="Orn/DAP/Arg_de-COase"/>
</dbReference>
<comment type="pathway">
    <text evidence="6 9">Amino-acid biosynthesis; L-lysine biosynthesis via DAP pathway; L-lysine from DL-2,6-diaminopimelate: step 1/1.</text>
</comment>
<evidence type="ECO:0000256" key="5">
    <source>
        <dbReference type="ARBA" id="ARBA00023239"/>
    </source>
</evidence>
<comment type="function">
    <text evidence="6">Specifically catalyzes the decarboxylation of meso-diaminopimelate (meso-DAP) to L-lysine.</text>
</comment>
<dbReference type="EMBL" id="QJJU01000001">
    <property type="protein sequence ID" value="PXX13069.1"/>
    <property type="molecule type" value="Genomic_DNA"/>
</dbReference>
<dbReference type="InterPro" id="IPR002986">
    <property type="entry name" value="DAP_deCOOHase_LysA"/>
</dbReference>
<evidence type="ECO:0000256" key="3">
    <source>
        <dbReference type="ARBA" id="ARBA00022898"/>
    </source>
</evidence>
<dbReference type="PANTHER" id="PTHR43727">
    <property type="entry name" value="DIAMINOPIMELATE DECARBOXYLASE"/>
    <property type="match status" value="1"/>
</dbReference>
<feature type="binding site" evidence="6">
    <location>
        <position position="375"/>
    </location>
    <ligand>
        <name>substrate</name>
    </ligand>
</feature>
<dbReference type="CDD" id="cd06828">
    <property type="entry name" value="PLPDE_III_DapDC"/>
    <property type="match status" value="1"/>
</dbReference>
<evidence type="ECO:0000256" key="7">
    <source>
        <dbReference type="NCBIfam" id="TIGR01048"/>
    </source>
</evidence>
<dbReference type="PRINTS" id="PR01179">
    <property type="entry name" value="ODADCRBXLASE"/>
</dbReference>
<dbReference type="EC" id="4.1.1.20" evidence="6 7"/>
<keyword evidence="6" id="KW-0028">Amino-acid biosynthesis</keyword>
<gene>
    <name evidence="6" type="primary">lysA</name>
    <name evidence="11" type="ORF">C8E89_101217</name>
</gene>
<dbReference type="Gene3D" id="2.40.37.10">
    <property type="entry name" value="Lyase, Ornithine Decarboxylase, Chain A, domain 1"/>
    <property type="match status" value="1"/>
</dbReference>
<dbReference type="SUPFAM" id="SSF50621">
    <property type="entry name" value="Alanine racemase C-terminal domain-like"/>
    <property type="match status" value="1"/>
</dbReference>
<dbReference type="PROSITE" id="PS00878">
    <property type="entry name" value="ODR_DC_2_1"/>
    <property type="match status" value="1"/>
</dbReference>
<keyword evidence="3 6" id="KW-0663">Pyridoxal phosphate</keyword>
<feature type="domain" description="Orn/DAP/Arg decarboxylase 2 N-terminal" evidence="10">
    <location>
        <begin position="60"/>
        <end position="310"/>
    </location>
</feature>
<organism evidence="11 12">
    <name type="scientific">Mycolicibacterium moriokaense</name>
    <dbReference type="NCBI Taxonomy" id="39691"/>
    <lineage>
        <taxon>Bacteria</taxon>
        <taxon>Bacillati</taxon>
        <taxon>Actinomycetota</taxon>
        <taxon>Actinomycetes</taxon>
        <taxon>Mycobacteriales</taxon>
        <taxon>Mycobacteriaceae</taxon>
        <taxon>Mycolicibacterium</taxon>
    </lineage>
</organism>